<keyword evidence="3" id="KW-0808">Transferase</keyword>
<feature type="region of interest" description="Disordered" evidence="9">
    <location>
        <begin position="669"/>
        <end position="764"/>
    </location>
</feature>
<dbReference type="GO" id="GO:0004674">
    <property type="term" value="F:protein serine/threonine kinase activity"/>
    <property type="evidence" value="ECO:0007669"/>
    <property type="project" value="UniProtKB-KW"/>
</dbReference>
<feature type="coiled-coil region" evidence="8">
    <location>
        <begin position="1288"/>
        <end position="1369"/>
    </location>
</feature>
<dbReference type="InterPro" id="IPR011009">
    <property type="entry name" value="Kinase-like_dom_sf"/>
</dbReference>
<evidence type="ECO:0000256" key="6">
    <source>
        <dbReference type="ARBA" id="ARBA00022840"/>
    </source>
</evidence>
<evidence type="ECO:0000259" key="10">
    <source>
        <dbReference type="PROSITE" id="PS50011"/>
    </source>
</evidence>
<keyword evidence="8" id="KW-0175">Coiled coil</keyword>
<feature type="compositionally biased region" description="Polar residues" evidence="9">
    <location>
        <begin position="722"/>
        <end position="738"/>
    </location>
</feature>
<dbReference type="InterPro" id="IPR008271">
    <property type="entry name" value="Ser/Thr_kinase_AS"/>
</dbReference>
<keyword evidence="1" id="KW-0723">Serine/threonine-protein kinase</keyword>
<keyword evidence="4 7" id="KW-0547">Nucleotide-binding</keyword>
<evidence type="ECO:0000256" key="8">
    <source>
        <dbReference type="SAM" id="Coils"/>
    </source>
</evidence>
<feature type="compositionally biased region" description="Basic and acidic residues" evidence="9">
    <location>
        <begin position="741"/>
        <end position="764"/>
    </location>
</feature>
<keyword evidence="6 7" id="KW-0067">ATP-binding</keyword>
<feature type="region of interest" description="Disordered" evidence="9">
    <location>
        <begin position="465"/>
        <end position="488"/>
    </location>
</feature>
<dbReference type="InterPro" id="IPR017441">
    <property type="entry name" value="Protein_kinase_ATP_BS"/>
</dbReference>
<dbReference type="PROSITE" id="PS00107">
    <property type="entry name" value="PROTEIN_KINASE_ATP"/>
    <property type="match status" value="1"/>
</dbReference>
<dbReference type="Gene3D" id="1.10.510.10">
    <property type="entry name" value="Transferase(Phosphotransferase) domain 1"/>
    <property type="match status" value="1"/>
</dbReference>
<dbReference type="Proteomes" id="UP000887569">
    <property type="component" value="Unplaced"/>
</dbReference>
<feature type="compositionally biased region" description="Basic residues" evidence="9">
    <location>
        <begin position="709"/>
        <end position="718"/>
    </location>
</feature>
<feature type="binding site" evidence="7">
    <location>
        <position position="97"/>
    </location>
    <ligand>
        <name>ATP</name>
        <dbReference type="ChEBI" id="CHEBI:30616"/>
    </ligand>
</feature>
<reference evidence="12" key="1">
    <citation type="submission" date="2022-11" db="UniProtKB">
        <authorList>
            <consortium name="WormBaseParasite"/>
        </authorList>
    </citation>
    <scope>IDENTIFICATION</scope>
</reference>
<dbReference type="Pfam" id="PF00069">
    <property type="entry name" value="Pkinase"/>
    <property type="match status" value="1"/>
</dbReference>
<dbReference type="Pfam" id="PF12474">
    <property type="entry name" value="PKK"/>
    <property type="match status" value="2"/>
</dbReference>
<keyword evidence="11" id="KW-1185">Reference proteome</keyword>
<dbReference type="PROSITE" id="PS00108">
    <property type="entry name" value="PROTEIN_KINASE_ST"/>
    <property type="match status" value="1"/>
</dbReference>
<dbReference type="SMART" id="SM00220">
    <property type="entry name" value="S_TKc"/>
    <property type="match status" value="1"/>
</dbReference>
<dbReference type="InterPro" id="IPR022165">
    <property type="entry name" value="PKK"/>
</dbReference>
<evidence type="ECO:0000256" key="2">
    <source>
        <dbReference type="ARBA" id="ARBA00022553"/>
    </source>
</evidence>
<name>A0A915CB79_PARUN</name>
<protein>
    <submittedName>
        <fullName evidence="12">Protein kinase domain-containing protein</fullName>
    </submittedName>
</protein>
<proteinExistence type="predicted"/>
<evidence type="ECO:0000256" key="3">
    <source>
        <dbReference type="ARBA" id="ARBA00022679"/>
    </source>
</evidence>
<dbReference type="GO" id="GO:0005524">
    <property type="term" value="F:ATP binding"/>
    <property type="evidence" value="ECO:0007669"/>
    <property type="project" value="UniProtKB-UniRule"/>
</dbReference>
<feature type="compositionally biased region" description="Basic and acidic residues" evidence="9">
    <location>
        <begin position="470"/>
        <end position="484"/>
    </location>
</feature>
<dbReference type="PANTHER" id="PTHR46538">
    <property type="entry name" value="PROTEIN KINASE DOMAIN-CONTAINING PROTEIN"/>
    <property type="match status" value="1"/>
</dbReference>
<feature type="region of interest" description="Disordered" evidence="9">
    <location>
        <begin position="889"/>
        <end position="957"/>
    </location>
</feature>
<keyword evidence="2" id="KW-0597">Phosphoprotein</keyword>
<accession>A0A915CB79</accession>
<evidence type="ECO:0000313" key="11">
    <source>
        <dbReference type="Proteomes" id="UP000887569"/>
    </source>
</evidence>
<dbReference type="PANTHER" id="PTHR46538:SF3">
    <property type="entry name" value="PROTEIN KINASE DOMAIN-CONTAINING PROTEIN"/>
    <property type="match status" value="1"/>
</dbReference>
<evidence type="ECO:0000256" key="4">
    <source>
        <dbReference type="ARBA" id="ARBA00022741"/>
    </source>
</evidence>
<feature type="coiled-coil region" evidence="8">
    <location>
        <begin position="1084"/>
        <end position="1136"/>
    </location>
</feature>
<dbReference type="FunFam" id="1.10.510.10:FF:001298">
    <property type="entry name" value="STE20-like kinase"/>
    <property type="match status" value="1"/>
</dbReference>
<organism evidence="11 12">
    <name type="scientific">Parascaris univalens</name>
    <name type="common">Nematode worm</name>
    <dbReference type="NCBI Taxonomy" id="6257"/>
    <lineage>
        <taxon>Eukaryota</taxon>
        <taxon>Metazoa</taxon>
        <taxon>Ecdysozoa</taxon>
        <taxon>Nematoda</taxon>
        <taxon>Chromadorea</taxon>
        <taxon>Rhabditida</taxon>
        <taxon>Spirurina</taxon>
        <taxon>Ascaridomorpha</taxon>
        <taxon>Ascaridoidea</taxon>
        <taxon>Ascarididae</taxon>
        <taxon>Parascaris</taxon>
    </lineage>
</organism>
<evidence type="ECO:0000256" key="5">
    <source>
        <dbReference type="ARBA" id="ARBA00022777"/>
    </source>
</evidence>
<feature type="region of interest" description="Disordered" evidence="9">
    <location>
        <begin position="818"/>
        <end position="867"/>
    </location>
</feature>
<evidence type="ECO:0000313" key="12">
    <source>
        <dbReference type="WBParaSite" id="PgR108X_g009_t03"/>
    </source>
</evidence>
<dbReference type="PROSITE" id="PS50011">
    <property type="entry name" value="PROTEIN_KINASE_DOM"/>
    <property type="match status" value="1"/>
</dbReference>
<feature type="domain" description="Protein kinase" evidence="10">
    <location>
        <begin position="67"/>
        <end position="325"/>
    </location>
</feature>
<keyword evidence="5" id="KW-0418">Kinase</keyword>
<dbReference type="WBParaSite" id="PgR108X_g009_t03">
    <property type="protein sequence ID" value="PgR108X_g009_t03"/>
    <property type="gene ID" value="PgR108X_g009"/>
</dbReference>
<dbReference type="InterPro" id="IPR000719">
    <property type="entry name" value="Prot_kinase_dom"/>
</dbReference>
<feature type="compositionally biased region" description="Low complexity" evidence="9">
    <location>
        <begin position="823"/>
        <end position="841"/>
    </location>
</feature>
<dbReference type="SUPFAM" id="SSF56112">
    <property type="entry name" value="Protein kinase-like (PK-like)"/>
    <property type="match status" value="1"/>
</dbReference>
<evidence type="ECO:0000256" key="1">
    <source>
        <dbReference type="ARBA" id="ARBA00022527"/>
    </source>
</evidence>
<evidence type="ECO:0000256" key="7">
    <source>
        <dbReference type="PROSITE-ProRule" id="PRU10141"/>
    </source>
</evidence>
<sequence>VSKKEPKCVDRRRGKLKKCSFVASRRSARQMPIVGLLKKFIRGEEKKSVVKSVPSIVRLETDVAEYWTLKEVIGDGAFGNVYKAVSKSDPTRVAAAKAMELDDDEGAAVMVEVEILTHCVHPNIVQLYDAFTMGNRITLLLEFCGGGAIDSIMVELSRGLTEPQIQCVMREVLKALDFLHQNNVIHRDLKAGNVLLTNDAKVKLADFGVSAFCKDAREERSTFIGTPYWMAPEVMLCETFPEKKYNKLADIWSFGITLIEMAEERPPYSEMNPAKVVFKIIKAEPPTLERPSQWSSSFRDVVFRCLTKDPQNRPTAADLICHPFFAKEGDFACVQRLICEMNAEQVTTEVVGSDLDDDDDTSSSTDVRCSFDTPSVDILELLNGDKESLHSNNGLENGCVIGEADTTPRPSPAQVRENAFPSHAKHAILPPRLPSKSEVLTAELEFTPSVEPALKPLKASSEVNEGANLLEDRSQSRVVAKEDEQGGDSAVLSALTVLDDALKLEDHAQFEVSEEPPTVAPSPTSPHLVAVGDDLAEEEPTPSRPPRSVPSHRIRDIVAETKQPMSVKLSLDVDETNDNRQASLILPVEASPPPCEIREVLREAHFSKPNTSAHATRTFNDEQTLVFGKITLTVGVDADGDFKGVLNERSTPALTTNRGMPAEVLQMDDTHQRRWVNSPANVRQEMTKTTVHRGVPHRSSSQPVESSKRVHAAQRSKRASVDQDSWQGEKSSLHSDSIQDAGKDEGGNESAKEVVRNGDARYVEHVDDQSVESLSDAGGERMQAAFNVLPPMSRELTLADVRRPASFPLSLAAQARTNTRVASMPSPVRSLLSPSALPSNLSKRDRASPTGRVAGLGHDTTPTTSNGVIPCTNDYDYFGTTSSTISSNLQSQVSSGGGNVPHEKDETSFYTAPPPEPPVDYEDERKGIAKTRNQTVNTPKKKNGENVGSRKSPHRQTVTRKTRIYMVDGVQVTSTTHQVFGVKQDYELRKQQLHDLRRLQREEARQLRELYTKAEIQQNEQAKRFALEKENVIKSSELELQALARTQKHQMKDAEDSHAEDMKQTLKRIQYEQEKNLRAFRESLKNEQKQMKAEIDAMPKAQRKDLYRMRKDQLDRDQMRRESEFLERQQSEQELTLRRVQLAHKLKILQLEKKFQQQKHAVLRSREASEWDMEEKQTLERHILYKQELKDRFYLQRTQMLARHQRELEHMRKVNEMNEEEAARSYALYKKRLPKDFRTESKTRIAMFKESLRISCQGEDATIINEKMRAFEEKEKMRVKNAMSDHEIKAARKLKELHEKNLAAIRELEEIHNEKRKMLLEAEQNKLEIYEKEYEQVIADWKAKLPLRKQELEAQFAKELDELDAFYRRDNAELQAITSQPFASQSIF</sequence>
<evidence type="ECO:0000256" key="9">
    <source>
        <dbReference type="SAM" id="MobiDB-lite"/>
    </source>
</evidence>
<dbReference type="InterPro" id="IPR051585">
    <property type="entry name" value="STE20_Ser/Thr_Kinases"/>
</dbReference>